<evidence type="ECO:0000256" key="5">
    <source>
        <dbReference type="ARBA" id="ARBA00023136"/>
    </source>
</evidence>
<keyword evidence="11" id="KW-1185">Reference proteome</keyword>
<sequence length="422" mass="47012">MCVRVESTGFARLRDSWDTLQLLPETMYKQQIRCNMKSFHDFNDMMGRAKVFWAMLTILLIYPNDNFGGAFQPEFAAPLANLTVPLGRDAMFTCLVEHLGGYRVGWIKADTKAIQAIHDHVITHNPRVSVSRSDHSTWNLHIKGVQLEDAGLYMCQINTDPMKSQVGTLTIEVPPDFVADETSGDVMIGEGGQVKLICRAKGVPQPRVNWRREDGKDIIIRESVSVSNGQKSKSELATAIGEYHGEELRLTKISRHDMGAYLCIASNGVPPAIIPPVIHVPNQLVGAPLGTDVSLECFVEASPKSINYWMKDNEEMIIASSRRDVQAVFKSSFQVRMLLNIRNLQKQDLGSYRCVAKNSLGSVDVSIRLSGKRKVMLRPDLKIGNPYIRVPAVLSTKLLAESAEVHRHYFPGKWPGLAAITT</sequence>
<dbReference type="GO" id="GO:0005886">
    <property type="term" value="C:plasma membrane"/>
    <property type="evidence" value="ECO:0007669"/>
    <property type="project" value="UniProtKB-SubCell"/>
</dbReference>
<dbReference type="CDD" id="cd00096">
    <property type="entry name" value="Ig"/>
    <property type="match status" value="1"/>
</dbReference>
<dbReference type="EMBL" id="JAQQBR010001831">
    <property type="protein sequence ID" value="KAK0168928.1"/>
    <property type="molecule type" value="Genomic_DNA"/>
</dbReference>
<dbReference type="AlphaFoldDB" id="A0AA39FG93"/>
<dbReference type="Gene3D" id="2.60.40.10">
    <property type="entry name" value="Immunoglobulins"/>
    <property type="match status" value="3"/>
</dbReference>
<dbReference type="InterPro" id="IPR003599">
    <property type="entry name" value="Ig_sub"/>
</dbReference>
<dbReference type="InterPro" id="IPR051170">
    <property type="entry name" value="Neural/epithelial_adhesion"/>
</dbReference>
<dbReference type="SMART" id="SM00408">
    <property type="entry name" value="IGc2"/>
    <property type="match status" value="3"/>
</dbReference>
<reference evidence="10" key="2">
    <citation type="submission" date="2023-03" db="EMBL/GenBank/DDBJ databases">
        <authorList>
            <person name="Inwood S.N."/>
            <person name="Skelly J.G."/>
            <person name="Guhlin J."/>
            <person name="Harrop T.W.R."/>
            <person name="Goldson S.G."/>
            <person name="Dearden P.K."/>
        </authorList>
    </citation>
    <scope>NUCLEOTIDE SEQUENCE</scope>
    <source>
        <strain evidence="10">Lincoln</strain>
        <tissue evidence="10">Whole body</tissue>
    </source>
</reference>
<keyword evidence="3" id="KW-0732">Signal</keyword>
<evidence type="ECO:0000256" key="7">
    <source>
        <dbReference type="ARBA" id="ARBA00023180"/>
    </source>
</evidence>
<dbReference type="SUPFAM" id="SSF48726">
    <property type="entry name" value="Immunoglobulin"/>
    <property type="match status" value="3"/>
</dbReference>
<keyword evidence="4" id="KW-0677">Repeat</keyword>
<evidence type="ECO:0000259" key="9">
    <source>
        <dbReference type="PROSITE" id="PS50835"/>
    </source>
</evidence>
<evidence type="ECO:0000313" key="11">
    <source>
        <dbReference type="Proteomes" id="UP001168972"/>
    </source>
</evidence>
<proteinExistence type="predicted"/>
<dbReference type="PROSITE" id="PS50835">
    <property type="entry name" value="IG_LIKE"/>
    <property type="match status" value="3"/>
</dbReference>
<dbReference type="InterPro" id="IPR007110">
    <property type="entry name" value="Ig-like_dom"/>
</dbReference>
<dbReference type="InterPro" id="IPR013783">
    <property type="entry name" value="Ig-like_fold"/>
</dbReference>
<dbReference type="FunFam" id="2.60.40.10:FF:000328">
    <property type="entry name" value="CLUMA_CG000981, isoform A"/>
    <property type="match status" value="1"/>
</dbReference>
<organism evidence="10 11">
    <name type="scientific">Microctonus hyperodae</name>
    <name type="common">Parasitoid wasp</name>
    <dbReference type="NCBI Taxonomy" id="165561"/>
    <lineage>
        <taxon>Eukaryota</taxon>
        <taxon>Metazoa</taxon>
        <taxon>Ecdysozoa</taxon>
        <taxon>Arthropoda</taxon>
        <taxon>Hexapoda</taxon>
        <taxon>Insecta</taxon>
        <taxon>Pterygota</taxon>
        <taxon>Neoptera</taxon>
        <taxon>Endopterygota</taxon>
        <taxon>Hymenoptera</taxon>
        <taxon>Apocrita</taxon>
        <taxon>Ichneumonoidea</taxon>
        <taxon>Braconidae</taxon>
        <taxon>Euphorinae</taxon>
        <taxon>Microctonus</taxon>
    </lineage>
</organism>
<dbReference type="Pfam" id="PF13927">
    <property type="entry name" value="Ig_3"/>
    <property type="match status" value="2"/>
</dbReference>
<comment type="caution">
    <text evidence="10">The sequence shown here is derived from an EMBL/GenBank/DDBJ whole genome shotgun (WGS) entry which is preliminary data.</text>
</comment>
<keyword evidence="7" id="KW-0325">Glycoprotein</keyword>
<keyword evidence="2" id="KW-1003">Cell membrane</keyword>
<keyword evidence="5" id="KW-0472">Membrane</keyword>
<evidence type="ECO:0000256" key="6">
    <source>
        <dbReference type="ARBA" id="ARBA00023157"/>
    </source>
</evidence>
<keyword evidence="8" id="KW-0393">Immunoglobulin domain</keyword>
<dbReference type="PANTHER" id="PTHR12231">
    <property type="entry name" value="CTX-RELATED TYPE I TRANSMEMBRANE PROTEIN"/>
    <property type="match status" value="1"/>
</dbReference>
<dbReference type="InterPro" id="IPR013098">
    <property type="entry name" value="Ig_I-set"/>
</dbReference>
<evidence type="ECO:0000256" key="2">
    <source>
        <dbReference type="ARBA" id="ARBA00022475"/>
    </source>
</evidence>
<dbReference type="GO" id="GO:0043005">
    <property type="term" value="C:neuron projection"/>
    <property type="evidence" value="ECO:0007669"/>
    <property type="project" value="TreeGrafter"/>
</dbReference>
<evidence type="ECO:0000256" key="3">
    <source>
        <dbReference type="ARBA" id="ARBA00022729"/>
    </source>
</evidence>
<feature type="domain" description="Ig-like" evidence="9">
    <location>
        <begin position="275"/>
        <end position="370"/>
    </location>
</feature>
<evidence type="ECO:0000256" key="8">
    <source>
        <dbReference type="ARBA" id="ARBA00023319"/>
    </source>
</evidence>
<evidence type="ECO:0000256" key="1">
    <source>
        <dbReference type="ARBA" id="ARBA00004236"/>
    </source>
</evidence>
<keyword evidence="6" id="KW-1015">Disulfide bond</keyword>
<dbReference type="FunFam" id="2.60.40.10:FF:000376">
    <property type="entry name" value="CLUMA_CG000981, isoform A"/>
    <property type="match status" value="1"/>
</dbReference>
<dbReference type="SMART" id="SM00409">
    <property type="entry name" value="IG"/>
    <property type="match status" value="3"/>
</dbReference>
<feature type="domain" description="Ig-like" evidence="9">
    <location>
        <begin position="175"/>
        <end position="268"/>
    </location>
</feature>
<gene>
    <name evidence="10" type="ORF">PV327_002684</name>
</gene>
<dbReference type="Proteomes" id="UP001168972">
    <property type="component" value="Unassembled WGS sequence"/>
</dbReference>
<dbReference type="InterPro" id="IPR036179">
    <property type="entry name" value="Ig-like_dom_sf"/>
</dbReference>
<accession>A0AA39FG93</accession>
<feature type="domain" description="Ig-like" evidence="9">
    <location>
        <begin position="73"/>
        <end position="170"/>
    </location>
</feature>
<evidence type="ECO:0000256" key="4">
    <source>
        <dbReference type="ARBA" id="ARBA00022737"/>
    </source>
</evidence>
<name>A0AA39FG93_MICHY</name>
<dbReference type="InterPro" id="IPR003598">
    <property type="entry name" value="Ig_sub2"/>
</dbReference>
<evidence type="ECO:0000313" key="10">
    <source>
        <dbReference type="EMBL" id="KAK0168928.1"/>
    </source>
</evidence>
<dbReference type="PANTHER" id="PTHR12231:SF255">
    <property type="entry name" value="DPR-INTERACTING PROTEIN ALPHA, ISOFORM A"/>
    <property type="match status" value="1"/>
</dbReference>
<comment type="subcellular location">
    <subcellularLocation>
        <location evidence="1">Cell membrane</location>
    </subcellularLocation>
</comment>
<dbReference type="Pfam" id="PF07679">
    <property type="entry name" value="I-set"/>
    <property type="match status" value="1"/>
</dbReference>
<protein>
    <recommendedName>
        <fullName evidence="9">Ig-like domain-containing protein</fullName>
    </recommendedName>
</protein>
<reference evidence="10" key="1">
    <citation type="journal article" date="2023" name="bioRxiv">
        <title>Scaffold-level genome assemblies of two parasitoid biocontrol wasps reveal the parthenogenesis mechanism and an associated novel virus.</title>
        <authorList>
            <person name="Inwood S."/>
            <person name="Skelly J."/>
            <person name="Guhlin J."/>
            <person name="Harrop T."/>
            <person name="Goldson S."/>
            <person name="Dearden P."/>
        </authorList>
    </citation>
    <scope>NUCLEOTIDE SEQUENCE</scope>
    <source>
        <strain evidence="10">Lincoln</strain>
        <tissue evidence="10">Whole body</tissue>
    </source>
</reference>